<gene>
    <name evidence="5" type="ORF">SAMN05216290_1763</name>
</gene>
<dbReference type="GO" id="GO:0016887">
    <property type="term" value="F:ATP hydrolysis activity"/>
    <property type="evidence" value="ECO:0007669"/>
    <property type="project" value="InterPro"/>
</dbReference>
<dbReference type="InterPro" id="IPR051782">
    <property type="entry name" value="ABC_Transporter_VariousFunc"/>
</dbReference>
<dbReference type="AlphaFoldDB" id="A0A1I0P6G5"/>
<reference evidence="6" key="1">
    <citation type="submission" date="2016-10" db="EMBL/GenBank/DDBJ databases">
        <authorList>
            <person name="Varghese N."/>
            <person name="Submissions S."/>
        </authorList>
    </citation>
    <scope>NUCLEOTIDE SEQUENCE [LARGE SCALE GENOMIC DNA]</scope>
    <source>
        <strain evidence="6">CGMCC 1.12402</strain>
    </source>
</reference>
<dbReference type="Pfam" id="PF00005">
    <property type="entry name" value="ABC_tran"/>
    <property type="match status" value="1"/>
</dbReference>
<evidence type="ECO:0000256" key="1">
    <source>
        <dbReference type="ARBA" id="ARBA00022448"/>
    </source>
</evidence>
<dbReference type="InterPro" id="IPR003439">
    <property type="entry name" value="ABC_transporter-like_ATP-bd"/>
</dbReference>
<keyword evidence="2" id="KW-0547">Nucleotide-binding</keyword>
<accession>A0A1I0P6G5</accession>
<dbReference type="InterPro" id="IPR027417">
    <property type="entry name" value="P-loop_NTPase"/>
</dbReference>
<dbReference type="Gene3D" id="3.40.50.300">
    <property type="entry name" value="P-loop containing nucleotide triphosphate hydrolases"/>
    <property type="match status" value="1"/>
</dbReference>
<dbReference type="SMART" id="SM00382">
    <property type="entry name" value="AAA"/>
    <property type="match status" value="1"/>
</dbReference>
<organism evidence="5 6">
    <name type="scientific">Roseivirga pacifica</name>
    <dbReference type="NCBI Taxonomy" id="1267423"/>
    <lineage>
        <taxon>Bacteria</taxon>
        <taxon>Pseudomonadati</taxon>
        <taxon>Bacteroidota</taxon>
        <taxon>Cytophagia</taxon>
        <taxon>Cytophagales</taxon>
        <taxon>Roseivirgaceae</taxon>
        <taxon>Roseivirga</taxon>
    </lineage>
</organism>
<dbReference type="Proteomes" id="UP000199437">
    <property type="component" value="Unassembled WGS sequence"/>
</dbReference>
<dbReference type="PROSITE" id="PS00211">
    <property type="entry name" value="ABC_TRANSPORTER_1"/>
    <property type="match status" value="1"/>
</dbReference>
<evidence type="ECO:0000256" key="3">
    <source>
        <dbReference type="ARBA" id="ARBA00022840"/>
    </source>
</evidence>
<evidence type="ECO:0000313" key="5">
    <source>
        <dbReference type="EMBL" id="SEW09948.1"/>
    </source>
</evidence>
<protein>
    <submittedName>
        <fullName evidence="5">ABC-type multidrug transport system, ATPase component</fullName>
    </submittedName>
</protein>
<dbReference type="EMBL" id="FOIR01000001">
    <property type="protein sequence ID" value="SEW09948.1"/>
    <property type="molecule type" value="Genomic_DNA"/>
</dbReference>
<feature type="domain" description="ABC transporter" evidence="4">
    <location>
        <begin position="3"/>
        <end position="204"/>
    </location>
</feature>
<dbReference type="SUPFAM" id="SSF52540">
    <property type="entry name" value="P-loop containing nucleoside triphosphate hydrolases"/>
    <property type="match status" value="1"/>
</dbReference>
<evidence type="ECO:0000259" key="4">
    <source>
        <dbReference type="PROSITE" id="PS50893"/>
    </source>
</evidence>
<keyword evidence="1" id="KW-0813">Transport</keyword>
<evidence type="ECO:0000256" key="2">
    <source>
        <dbReference type="ARBA" id="ARBA00022741"/>
    </source>
</evidence>
<dbReference type="PANTHER" id="PTHR42939:SF1">
    <property type="entry name" value="ABC TRANSPORTER ATP-BINDING PROTEIN ALBC-RELATED"/>
    <property type="match status" value="1"/>
</dbReference>
<keyword evidence="3" id="KW-0067">ATP-binding</keyword>
<name>A0A1I0P6G5_9BACT</name>
<dbReference type="STRING" id="1267423.SAMN05216290_1763"/>
<dbReference type="GeneID" id="99986483"/>
<dbReference type="OrthoDB" id="9808363at2"/>
<dbReference type="PANTHER" id="PTHR42939">
    <property type="entry name" value="ABC TRANSPORTER ATP-BINDING PROTEIN ALBC-RELATED"/>
    <property type="match status" value="1"/>
</dbReference>
<evidence type="ECO:0000313" key="6">
    <source>
        <dbReference type="Proteomes" id="UP000199437"/>
    </source>
</evidence>
<dbReference type="PROSITE" id="PS50893">
    <property type="entry name" value="ABC_TRANSPORTER_2"/>
    <property type="match status" value="1"/>
</dbReference>
<sequence>MKIEASGLGKKFIREWIFRKLDASFETGIPTAITGPNGSGKSTLIQLLSGFKLPTEGEVTFSKNGKAITVEEIFSYMDIATPYMELIEEFTLKEFLDFHFKFKQLKAGFSLQTFLEKVYLADNQNKQIKHFSSGMKQRLKLGLAFFSTSDICFLDEPTSNLDQKGTDWYLENVQACIDSKVLIICSNQPHEYDFCPNKLYIPDFKQ</sequence>
<dbReference type="RefSeq" id="WP_090258125.1">
    <property type="nucleotide sequence ID" value="NZ_FOIR01000001.1"/>
</dbReference>
<dbReference type="GO" id="GO:0005524">
    <property type="term" value="F:ATP binding"/>
    <property type="evidence" value="ECO:0007669"/>
    <property type="project" value="UniProtKB-KW"/>
</dbReference>
<dbReference type="InterPro" id="IPR017871">
    <property type="entry name" value="ABC_transporter-like_CS"/>
</dbReference>
<dbReference type="InterPro" id="IPR003593">
    <property type="entry name" value="AAA+_ATPase"/>
</dbReference>
<keyword evidence="6" id="KW-1185">Reference proteome</keyword>
<proteinExistence type="predicted"/>